<reference evidence="1 2" key="1">
    <citation type="submission" date="2020-08" db="EMBL/GenBank/DDBJ databases">
        <title>Phenotypic and transcriptomic analysis of seven clinical Stenotrophomonas maltophilia isolates identify a small set of shared and commonly regulated genes involved in biofilm lifestyle.</title>
        <authorList>
            <person name="Alio I."/>
            <person name="Gudzuhn M."/>
            <person name="Streit W."/>
        </authorList>
    </citation>
    <scope>NUCLEOTIDE SEQUENCE [LARGE SCALE GENOMIC DNA]</scope>
    <source>
        <strain evidence="1 2">UHH_SKK55</strain>
    </source>
</reference>
<dbReference type="EMBL" id="CP060025">
    <property type="protein sequence ID" value="QNG76304.1"/>
    <property type="molecule type" value="Genomic_DNA"/>
</dbReference>
<organism evidence="1 2">
    <name type="scientific">Stenotrophomonas maltophilia</name>
    <name type="common">Pseudomonas maltophilia</name>
    <name type="synonym">Xanthomonas maltophilia</name>
    <dbReference type="NCBI Taxonomy" id="40324"/>
    <lineage>
        <taxon>Bacteria</taxon>
        <taxon>Pseudomonadati</taxon>
        <taxon>Pseudomonadota</taxon>
        <taxon>Gammaproteobacteria</taxon>
        <taxon>Lysobacterales</taxon>
        <taxon>Lysobacteraceae</taxon>
        <taxon>Stenotrophomonas</taxon>
        <taxon>Stenotrophomonas maltophilia group</taxon>
    </lineage>
</organism>
<protein>
    <recommendedName>
        <fullName evidence="3">Lipoprotein</fullName>
    </recommendedName>
</protein>
<dbReference type="AlphaFoldDB" id="A0AAX1IB98"/>
<evidence type="ECO:0008006" key="3">
    <source>
        <dbReference type="Google" id="ProtNLM"/>
    </source>
</evidence>
<evidence type="ECO:0000313" key="1">
    <source>
        <dbReference type="EMBL" id="QNG76304.1"/>
    </source>
</evidence>
<evidence type="ECO:0000313" key="2">
    <source>
        <dbReference type="Proteomes" id="UP000515598"/>
    </source>
</evidence>
<gene>
    <name evidence="1" type="ORF">GPNADHDJ_00473</name>
</gene>
<sequence>MAAPDAPEPNAMKKLFLLLAALLCLGLVGCDKDYRNHRAERGKPKISVSEGMVTVRRPPAPNIIILGDGTMKVDEIQIPLDEGQKQMLQTMFGRLQVLRQNTLVAAPADPNMQPVKIQPPEGMEVIPADLVQRIPEFKDYTDTFGNIVADRR</sequence>
<dbReference type="Proteomes" id="UP000515598">
    <property type="component" value="Chromosome"/>
</dbReference>
<name>A0AAX1IB98_STEMA</name>
<accession>A0AAX1IB98</accession>
<proteinExistence type="predicted"/>